<accession>B9SVP9</accession>
<evidence type="ECO:0000313" key="2">
    <source>
        <dbReference type="Proteomes" id="UP000008311"/>
    </source>
</evidence>
<keyword evidence="2" id="KW-1185">Reference proteome</keyword>
<name>B9SVP9_RICCO</name>
<dbReference type="InParanoid" id="B9SVP9"/>
<proteinExistence type="predicted"/>
<sequence>MTLPIQDCRQNKESQHLDSSFNCKRATRVLVENRGPAMTMEAMEHASKNVSQCLKEKPIRE</sequence>
<evidence type="ECO:0000313" key="1">
    <source>
        <dbReference type="EMBL" id="EEF32308.1"/>
    </source>
</evidence>
<protein>
    <submittedName>
        <fullName evidence="1">Uncharacterized protein</fullName>
    </submittedName>
</protein>
<dbReference type="EMBL" id="EQ974173">
    <property type="protein sequence ID" value="EEF32308.1"/>
    <property type="molecule type" value="Genomic_DNA"/>
</dbReference>
<dbReference type="AlphaFoldDB" id="B9SVP9"/>
<dbReference type="Proteomes" id="UP000008311">
    <property type="component" value="Unassembled WGS sequence"/>
</dbReference>
<reference evidence="2" key="1">
    <citation type="journal article" date="2010" name="Nat. Biotechnol.">
        <title>Draft genome sequence of the oilseed species Ricinus communis.</title>
        <authorList>
            <person name="Chan A.P."/>
            <person name="Crabtree J."/>
            <person name="Zhao Q."/>
            <person name="Lorenzi H."/>
            <person name="Orvis J."/>
            <person name="Puiu D."/>
            <person name="Melake-Berhan A."/>
            <person name="Jones K.M."/>
            <person name="Redman J."/>
            <person name="Chen G."/>
            <person name="Cahoon E.B."/>
            <person name="Gedil M."/>
            <person name="Stanke M."/>
            <person name="Haas B.J."/>
            <person name="Wortman J.R."/>
            <person name="Fraser-Liggett C.M."/>
            <person name="Ravel J."/>
            <person name="Rabinowicz P.D."/>
        </authorList>
    </citation>
    <scope>NUCLEOTIDE SEQUENCE [LARGE SCALE GENOMIC DNA]</scope>
    <source>
        <strain evidence="2">cv. Hale</strain>
    </source>
</reference>
<gene>
    <name evidence="1" type="ORF">RCOM_0009500</name>
</gene>
<organism evidence="1 2">
    <name type="scientific">Ricinus communis</name>
    <name type="common">Castor bean</name>
    <dbReference type="NCBI Taxonomy" id="3988"/>
    <lineage>
        <taxon>Eukaryota</taxon>
        <taxon>Viridiplantae</taxon>
        <taxon>Streptophyta</taxon>
        <taxon>Embryophyta</taxon>
        <taxon>Tracheophyta</taxon>
        <taxon>Spermatophyta</taxon>
        <taxon>Magnoliopsida</taxon>
        <taxon>eudicotyledons</taxon>
        <taxon>Gunneridae</taxon>
        <taxon>Pentapetalae</taxon>
        <taxon>rosids</taxon>
        <taxon>fabids</taxon>
        <taxon>Malpighiales</taxon>
        <taxon>Euphorbiaceae</taxon>
        <taxon>Acalyphoideae</taxon>
        <taxon>Acalypheae</taxon>
        <taxon>Ricinus</taxon>
    </lineage>
</organism>